<dbReference type="CDD" id="cd06530">
    <property type="entry name" value="S26_SPase_I"/>
    <property type="match status" value="1"/>
</dbReference>
<dbReference type="EMBL" id="MHRJ01000018">
    <property type="protein sequence ID" value="OHA22923.1"/>
    <property type="molecule type" value="Genomic_DNA"/>
</dbReference>
<keyword evidence="7" id="KW-0472">Membrane</keyword>
<dbReference type="NCBIfam" id="TIGR02227">
    <property type="entry name" value="sigpep_I_bact"/>
    <property type="match status" value="1"/>
</dbReference>
<feature type="active site" evidence="6">
    <location>
        <position position="140"/>
    </location>
</feature>
<dbReference type="InterPro" id="IPR036286">
    <property type="entry name" value="LexA/Signal_pep-like_sf"/>
</dbReference>
<dbReference type="GO" id="GO:0016020">
    <property type="term" value="C:membrane"/>
    <property type="evidence" value="ECO:0007669"/>
    <property type="project" value="UniProtKB-SubCell"/>
</dbReference>
<reference evidence="9 10" key="1">
    <citation type="journal article" date="2016" name="Nat. Commun.">
        <title>Thousands of microbial genomes shed light on interconnected biogeochemical processes in an aquifer system.</title>
        <authorList>
            <person name="Anantharaman K."/>
            <person name="Brown C.T."/>
            <person name="Hug L.A."/>
            <person name="Sharon I."/>
            <person name="Castelle C.J."/>
            <person name="Probst A.J."/>
            <person name="Thomas B.C."/>
            <person name="Singh A."/>
            <person name="Wilkins M.J."/>
            <person name="Karaoz U."/>
            <person name="Brodie E.L."/>
            <person name="Williams K.H."/>
            <person name="Hubbard S.S."/>
            <person name="Banfield J.F."/>
        </authorList>
    </citation>
    <scope>NUCLEOTIDE SEQUENCE [LARGE SCALE GENOMIC DNA]</scope>
</reference>
<proteinExistence type="inferred from homology"/>
<dbReference type="Pfam" id="PF10502">
    <property type="entry name" value="Peptidase_S26"/>
    <property type="match status" value="1"/>
</dbReference>
<evidence type="ECO:0000313" key="10">
    <source>
        <dbReference type="Proteomes" id="UP000176493"/>
    </source>
</evidence>
<comment type="caution">
    <text evidence="9">The sequence shown here is derived from an EMBL/GenBank/DDBJ whole genome shotgun (WGS) entry which is preliminary data.</text>
</comment>
<feature type="active site" evidence="6">
    <location>
        <position position="97"/>
    </location>
</feature>
<dbReference type="InterPro" id="IPR019533">
    <property type="entry name" value="Peptidase_S26"/>
</dbReference>
<dbReference type="PRINTS" id="PR00727">
    <property type="entry name" value="LEADERPTASE"/>
</dbReference>
<feature type="transmembrane region" description="Helical" evidence="7">
    <location>
        <begin position="65"/>
        <end position="87"/>
    </location>
</feature>
<evidence type="ECO:0000256" key="1">
    <source>
        <dbReference type="ARBA" id="ARBA00000677"/>
    </source>
</evidence>
<evidence type="ECO:0000256" key="5">
    <source>
        <dbReference type="ARBA" id="ARBA00022801"/>
    </source>
</evidence>
<protein>
    <recommendedName>
        <fullName evidence="3 7">Signal peptidase I</fullName>
        <ecNumber evidence="3 7">3.4.21.89</ecNumber>
    </recommendedName>
</protein>
<evidence type="ECO:0000256" key="7">
    <source>
        <dbReference type="RuleBase" id="RU362042"/>
    </source>
</evidence>
<dbReference type="InterPro" id="IPR019756">
    <property type="entry name" value="Pept_S26A_signal_pept_1_Ser-AS"/>
</dbReference>
<dbReference type="Gene3D" id="2.10.109.10">
    <property type="entry name" value="Umud Fragment, subunit A"/>
    <property type="match status" value="1"/>
</dbReference>
<keyword evidence="5 7" id="KW-0378">Hydrolase</keyword>
<dbReference type="Proteomes" id="UP000176493">
    <property type="component" value="Unassembled WGS sequence"/>
</dbReference>
<comment type="catalytic activity">
    <reaction evidence="1 7">
        <text>Cleavage of hydrophobic, N-terminal signal or leader sequences from secreted and periplasmic proteins.</text>
        <dbReference type="EC" id="3.4.21.89"/>
    </reaction>
</comment>
<comment type="similarity">
    <text evidence="2 7">Belongs to the peptidase S26 family.</text>
</comment>
<sequence>MGGATAPNRENFQQKIFVLLNRERERPLRQQRSSHYNSFNMEDFSEIERENIPMRKKEKPSVKESILEFVKFAAIAVIVVIPIRLYVAQPFVVSGASMVPTFEDGNYLIIDEISYRFEEPKRGDVVVFRFPLSPSKFLIKRIVGLPKETVAISGNNIVIKNKKHPDGFLWKQGVFNSSGSRIDVTVSLQADEYFVLGDNRGESADSRIWGALKREFIVGRPLIRLFPLTDIEVFPGEWGEVAP</sequence>
<accession>A0A1G2MGG0</accession>
<evidence type="ECO:0000256" key="2">
    <source>
        <dbReference type="ARBA" id="ARBA00009370"/>
    </source>
</evidence>
<dbReference type="PROSITE" id="PS00761">
    <property type="entry name" value="SPASE_I_3"/>
    <property type="match status" value="1"/>
</dbReference>
<dbReference type="PANTHER" id="PTHR43390:SF1">
    <property type="entry name" value="CHLOROPLAST PROCESSING PEPTIDASE"/>
    <property type="match status" value="1"/>
</dbReference>
<dbReference type="EC" id="3.4.21.89" evidence="3 7"/>
<dbReference type="SUPFAM" id="SSF51306">
    <property type="entry name" value="LexA/Signal peptidase"/>
    <property type="match status" value="1"/>
</dbReference>
<evidence type="ECO:0000256" key="3">
    <source>
        <dbReference type="ARBA" id="ARBA00013208"/>
    </source>
</evidence>
<dbReference type="PROSITE" id="PS00501">
    <property type="entry name" value="SPASE_I_1"/>
    <property type="match status" value="1"/>
</dbReference>
<dbReference type="GO" id="GO:0009003">
    <property type="term" value="F:signal peptidase activity"/>
    <property type="evidence" value="ECO:0007669"/>
    <property type="project" value="UniProtKB-EC"/>
</dbReference>
<dbReference type="InterPro" id="IPR019758">
    <property type="entry name" value="Pept_S26A_signal_pept_1_CS"/>
</dbReference>
<evidence type="ECO:0000313" key="9">
    <source>
        <dbReference type="EMBL" id="OHA22923.1"/>
    </source>
</evidence>
<dbReference type="InterPro" id="IPR000223">
    <property type="entry name" value="Pept_S26A_signal_pept_1"/>
</dbReference>
<dbReference type="GO" id="GO:0006465">
    <property type="term" value="P:signal peptide processing"/>
    <property type="evidence" value="ECO:0007669"/>
    <property type="project" value="InterPro"/>
</dbReference>
<name>A0A1G2MGG0_9BACT</name>
<organism evidence="9 10">
    <name type="scientific">Candidatus Taylorbacteria bacterium RIFCSPHIGHO2_02_49_25</name>
    <dbReference type="NCBI Taxonomy" id="1802305"/>
    <lineage>
        <taxon>Bacteria</taxon>
        <taxon>Candidatus Tayloriibacteriota</taxon>
    </lineage>
</organism>
<feature type="domain" description="Peptidase S26" evidence="8">
    <location>
        <begin position="67"/>
        <end position="224"/>
    </location>
</feature>
<keyword evidence="7" id="KW-1133">Transmembrane helix</keyword>
<dbReference type="GO" id="GO:0004252">
    <property type="term" value="F:serine-type endopeptidase activity"/>
    <property type="evidence" value="ECO:0007669"/>
    <property type="project" value="InterPro"/>
</dbReference>
<keyword evidence="4 7" id="KW-0645">Protease</keyword>
<evidence type="ECO:0000256" key="4">
    <source>
        <dbReference type="ARBA" id="ARBA00022670"/>
    </source>
</evidence>
<gene>
    <name evidence="9" type="ORF">A2W52_03450</name>
</gene>
<dbReference type="AlphaFoldDB" id="A0A1G2MGG0"/>
<evidence type="ECO:0000256" key="6">
    <source>
        <dbReference type="PIRSR" id="PIRSR600223-1"/>
    </source>
</evidence>
<dbReference type="PANTHER" id="PTHR43390">
    <property type="entry name" value="SIGNAL PEPTIDASE I"/>
    <property type="match status" value="1"/>
</dbReference>
<evidence type="ECO:0000259" key="8">
    <source>
        <dbReference type="Pfam" id="PF10502"/>
    </source>
</evidence>
<keyword evidence="7" id="KW-0812">Transmembrane</keyword>
<comment type="subcellular location">
    <subcellularLocation>
        <location evidence="7">Membrane</location>
        <topology evidence="7">Single-pass type II membrane protein</topology>
    </subcellularLocation>
</comment>